<dbReference type="PROSITE" id="PS01328">
    <property type="entry name" value="4HBCOA_THIOESTERASE"/>
    <property type="match status" value="1"/>
</dbReference>
<name>A0A0J8GXJ3_9ALTE</name>
<dbReference type="NCBIfam" id="TIGR02799">
    <property type="entry name" value="thio_ybgC"/>
    <property type="match status" value="1"/>
</dbReference>
<dbReference type="InterPro" id="IPR050563">
    <property type="entry name" value="4-hydroxybenzoyl-CoA_TE"/>
</dbReference>
<dbReference type="GO" id="GO:0047617">
    <property type="term" value="F:fatty acyl-CoA hydrolase activity"/>
    <property type="evidence" value="ECO:0007669"/>
    <property type="project" value="TreeGrafter"/>
</dbReference>
<dbReference type="InterPro" id="IPR006684">
    <property type="entry name" value="YbgC/YbaW"/>
</dbReference>
<organism evidence="3 4">
    <name type="scientific">Catenovulum maritimum</name>
    <dbReference type="NCBI Taxonomy" id="1513271"/>
    <lineage>
        <taxon>Bacteria</taxon>
        <taxon>Pseudomonadati</taxon>
        <taxon>Pseudomonadota</taxon>
        <taxon>Gammaproteobacteria</taxon>
        <taxon>Alteromonadales</taxon>
        <taxon>Alteromonadaceae</taxon>
        <taxon>Catenovulum</taxon>
    </lineage>
</organism>
<dbReference type="FunFam" id="3.10.129.10:FF:000004">
    <property type="entry name" value="Tol-pal system-associated acyl-CoA thioesterase"/>
    <property type="match status" value="1"/>
</dbReference>
<dbReference type="PATRIC" id="fig|1513271.3.peg.1822"/>
<dbReference type="InterPro" id="IPR029069">
    <property type="entry name" value="HotDog_dom_sf"/>
</dbReference>
<evidence type="ECO:0000313" key="3">
    <source>
        <dbReference type="EMBL" id="KMT65468.1"/>
    </source>
</evidence>
<dbReference type="CDD" id="cd00586">
    <property type="entry name" value="4HBT"/>
    <property type="match status" value="1"/>
</dbReference>
<keyword evidence="4" id="KW-1185">Reference proteome</keyword>
<dbReference type="Gene3D" id="3.10.129.10">
    <property type="entry name" value="Hotdog Thioesterase"/>
    <property type="match status" value="1"/>
</dbReference>
<dbReference type="PANTHER" id="PTHR31793:SF37">
    <property type="entry name" value="ACYL-COA THIOESTER HYDROLASE YBGC"/>
    <property type="match status" value="1"/>
</dbReference>
<proteinExistence type="inferred from homology"/>
<keyword evidence="2" id="KW-0378">Hydrolase</keyword>
<dbReference type="PIRSF" id="PIRSF003230">
    <property type="entry name" value="YbgC"/>
    <property type="match status" value="1"/>
</dbReference>
<evidence type="ECO:0000256" key="2">
    <source>
        <dbReference type="ARBA" id="ARBA00022801"/>
    </source>
</evidence>
<evidence type="ECO:0000313" key="4">
    <source>
        <dbReference type="Proteomes" id="UP000037600"/>
    </source>
</evidence>
<protein>
    <submittedName>
        <fullName evidence="3">Acyl-CoA thioesterase</fullName>
    </submittedName>
</protein>
<dbReference type="InterPro" id="IPR014166">
    <property type="entry name" value="Tol-Pal_acyl-CoA_thioesterase"/>
</dbReference>
<sequence length="134" mass="15802">MTQIFRHSIRVYYEDTDAGGIVYHANYLKYYERARTEFLSHLGVEQDQSLSDGFGFVVKRLNMDNVRAAKFNQRLEICSQICQLKRASLTFKQWIEYENNTINKAEIEIAFIDLKNLKPVRIPQPIFGEFQRVC</sequence>
<dbReference type="AlphaFoldDB" id="A0A0J8GXJ3"/>
<dbReference type="OrthoDB" id="9808429at2"/>
<dbReference type="Proteomes" id="UP000037600">
    <property type="component" value="Unassembled WGS sequence"/>
</dbReference>
<dbReference type="STRING" id="1513271.XM47_08950"/>
<reference evidence="3 4" key="1">
    <citation type="submission" date="2015-04" db="EMBL/GenBank/DDBJ databases">
        <title>Draft Genome Sequence of the Novel Agar-Digesting Marine Bacterium Q1.</title>
        <authorList>
            <person name="Li Y."/>
            <person name="Li D."/>
            <person name="Chen G."/>
            <person name="Du Z."/>
        </authorList>
    </citation>
    <scope>NUCLEOTIDE SEQUENCE [LARGE SCALE GENOMIC DNA]</scope>
    <source>
        <strain evidence="3 4">Q1</strain>
    </source>
</reference>
<dbReference type="RefSeq" id="WP_048691758.1">
    <property type="nucleotide sequence ID" value="NZ_KQ130488.1"/>
</dbReference>
<evidence type="ECO:0000256" key="1">
    <source>
        <dbReference type="ARBA" id="ARBA00005953"/>
    </source>
</evidence>
<dbReference type="PANTHER" id="PTHR31793">
    <property type="entry name" value="4-HYDROXYBENZOYL-COA THIOESTERASE FAMILY MEMBER"/>
    <property type="match status" value="1"/>
</dbReference>
<comment type="similarity">
    <text evidence="1">Belongs to the 4-hydroxybenzoyl-CoA thioesterase family.</text>
</comment>
<dbReference type="SUPFAM" id="SSF54637">
    <property type="entry name" value="Thioesterase/thiol ester dehydrase-isomerase"/>
    <property type="match status" value="1"/>
</dbReference>
<accession>A0A0J8GXJ3</accession>
<comment type="caution">
    <text evidence="3">The sequence shown here is derived from an EMBL/GenBank/DDBJ whole genome shotgun (WGS) entry which is preliminary data.</text>
</comment>
<dbReference type="EMBL" id="LAZL01000011">
    <property type="protein sequence ID" value="KMT65468.1"/>
    <property type="molecule type" value="Genomic_DNA"/>
</dbReference>
<dbReference type="Pfam" id="PF13279">
    <property type="entry name" value="4HBT_2"/>
    <property type="match status" value="1"/>
</dbReference>
<dbReference type="InterPro" id="IPR008272">
    <property type="entry name" value="HB-CoA_thioesterase_AS"/>
</dbReference>
<dbReference type="NCBIfam" id="TIGR00051">
    <property type="entry name" value="YbgC/FadM family acyl-CoA thioesterase"/>
    <property type="match status" value="1"/>
</dbReference>
<gene>
    <name evidence="3" type="ORF">XM47_08950</name>
</gene>